<proteinExistence type="predicted"/>
<gene>
    <name evidence="2" type="ORF">UABAM_05016</name>
</gene>
<accession>A0A5S9IT31</accession>
<feature type="transmembrane region" description="Helical" evidence="1">
    <location>
        <begin position="102"/>
        <end position="124"/>
    </location>
</feature>
<sequence>MTQSQVQLEKAFFFVFLCVVFQYLYFTILRIYFQIDISHIGLYCLTAFSATTVLLLLNKLDLQPKTKQIYLKISKVLYSLGGCGFVMGIISLSIPMDGMGPLLFFMLIMISYIPLGIAIVCSYLAQKNGLLFVNILILISPLFVYYLGTL</sequence>
<evidence type="ECO:0000313" key="3">
    <source>
        <dbReference type="Proteomes" id="UP000326354"/>
    </source>
</evidence>
<evidence type="ECO:0000313" key="2">
    <source>
        <dbReference type="EMBL" id="BBM86630.1"/>
    </source>
</evidence>
<feature type="transmembrane region" description="Helical" evidence="1">
    <location>
        <begin position="12"/>
        <end position="33"/>
    </location>
</feature>
<keyword evidence="1" id="KW-0812">Transmembrane</keyword>
<feature type="transmembrane region" description="Helical" evidence="1">
    <location>
        <begin position="77"/>
        <end position="96"/>
    </location>
</feature>
<protein>
    <submittedName>
        <fullName evidence="2">Uncharacterized protein</fullName>
    </submittedName>
</protein>
<keyword evidence="1" id="KW-1133">Transmembrane helix</keyword>
<name>A0A5S9IT31_UABAM</name>
<feature type="transmembrane region" description="Helical" evidence="1">
    <location>
        <begin position="39"/>
        <end position="57"/>
    </location>
</feature>
<organism evidence="2 3">
    <name type="scientific">Uabimicrobium amorphum</name>
    <dbReference type="NCBI Taxonomy" id="2596890"/>
    <lineage>
        <taxon>Bacteria</taxon>
        <taxon>Pseudomonadati</taxon>
        <taxon>Planctomycetota</taxon>
        <taxon>Candidatus Uabimicrobiia</taxon>
        <taxon>Candidatus Uabimicrobiales</taxon>
        <taxon>Candidatus Uabimicrobiaceae</taxon>
        <taxon>Candidatus Uabimicrobium</taxon>
    </lineage>
</organism>
<keyword evidence="3" id="KW-1185">Reference proteome</keyword>
<dbReference type="KEGG" id="uam:UABAM_05016"/>
<reference evidence="2 3" key="1">
    <citation type="submission" date="2019-08" db="EMBL/GenBank/DDBJ databases">
        <title>Complete genome sequence of Candidatus Uab amorphum.</title>
        <authorList>
            <person name="Shiratori T."/>
            <person name="Suzuki S."/>
            <person name="Kakizawa Y."/>
            <person name="Ishida K."/>
        </authorList>
    </citation>
    <scope>NUCLEOTIDE SEQUENCE [LARGE SCALE GENOMIC DNA]</scope>
    <source>
        <strain evidence="2 3">SRT547</strain>
    </source>
</reference>
<dbReference type="EMBL" id="AP019860">
    <property type="protein sequence ID" value="BBM86630.1"/>
    <property type="molecule type" value="Genomic_DNA"/>
</dbReference>
<keyword evidence="1" id="KW-0472">Membrane</keyword>
<dbReference type="AlphaFoldDB" id="A0A5S9IT31"/>
<dbReference type="Proteomes" id="UP000326354">
    <property type="component" value="Chromosome"/>
</dbReference>
<evidence type="ECO:0000256" key="1">
    <source>
        <dbReference type="SAM" id="Phobius"/>
    </source>
</evidence>
<feature type="transmembrane region" description="Helical" evidence="1">
    <location>
        <begin position="131"/>
        <end position="148"/>
    </location>
</feature>
<dbReference type="RefSeq" id="WP_151970677.1">
    <property type="nucleotide sequence ID" value="NZ_AP019860.1"/>
</dbReference>